<evidence type="ECO:0000256" key="5">
    <source>
        <dbReference type="ARBA" id="ARBA00022771"/>
    </source>
</evidence>
<feature type="signal peptide" evidence="8">
    <location>
        <begin position="1"/>
        <end position="22"/>
    </location>
</feature>
<evidence type="ECO:0000259" key="9">
    <source>
        <dbReference type="PROSITE" id="PS00028"/>
    </source>
</evidence>
<evidence type="ECO:0000256" key="3">
    <source>
        <dbReference type="ARBA" id="ARBA00022723"/>
    </source>
</evidence>
<keyword evidence="7" id="KW-0067">ATP-binding</keyword>
<dbReference type="SMART" id="SM00451">
    <property type="entry name" value="ZnF_U1"/>
    <property type="match status" value="1"/>
</dbReference>
<keyword evidence="8" id="KW-0732">Signal</keyword>
<organism evidence="10 11">
    <name type="scientific">Bemisia tabaci</name>
    <name type="common">Sweetpotato whitefly</name>
    <name type="synonym">Aleurodes tabaci</name>
    <dbReference type="NCBI Taxonomy" id="7038"/>
    <lineage>
        <taxon>Eukaryota</taxon>
        <taxon>Metazoa</taxon>
        <taxon>Ecdysozoa</taxon>
        <taxon>Arthropoda</taxon>
        <taxon>Hexapoda</taxon>
        <taxon>Insecta</taxon>
        <taxon>Pterygota</taxon>
        <taxon>Neoptera</taxon>
        <taxon>Paraneoptera</taxon>
        <taxon>Hemiptera</taxon>
        <taxon>Sternorrhyncha</taxon>
        <taxon>Aleyrodoidea</taxon>
        <taxon>Aleyrodidae</taxon>
        <taxon>Aleyrodinae</taxon>
        <taxon>Bemisia</taxon>
    </lineage>
</organism>
<feature type="chain" id="PRO_5040167646" description="C2H2-type domain-containing protein" evidence="8">
    <location>
        <begin position="23"/>
        <end position="651"/>
    </location>
</feature>
<dbReference type="PANTHER" id="PTHR11088:SF89">
    <property type="entry name" value="TRNA DIMETHYLALLYLTRANSFERASE"/>
    <property type="match status" value="1"/>
</dbReference>
<feature type="domain" description="C2H2-type" evidence="9">
    <location>
        <begin position="616"/>
        <end position="638"/>
    </location>
</feature>
<protein>
    <recommendedName>
        <fullName evidence="9">C2H2-type domain-containing protein</fullName>
    </recommendedName>
</protein>
<gene>
    <name evidence="10" type="ORF">BEMITA_LOCUS9104</name>
</gene>
<evidence type="ECO:0000313" key="11">
    <source>
        <dbReference type="Proteomes" id="UP001152759"/>
    </source>
</evidence>
<evidence type="ECO:0000256" key="8">
    <source>
        <dbReference type="SAM" id="SignalP"/>
    </source>
</evidence>
<sequence>MCLSTIQCMCFALFFRYITVLCHEIMSRVPLIVVLGATGTGKSKLAIELALKFNGEIISADSMQVYKKLDIITNKVTPEERNLVPHHIIDFLSPLKRYSVVEFRNHALKTIDEIVERKKIPIVVGGTNYYIEALLWKILVDADRNPQERRQSPSQDGDSPFPEALFAKLTHCKAILQYVQDALRAPISTLFECIEPVYRIQPQVPQEELQGFSNRVLNDMFGKTTAIENIKRHKNAIQVIIRIVEEIFEFIFNLQQLVSETEKTKPGKPRTYVKHVLLPNLCSTNTLLSCNFVSALFPEMSKLQAEVEEALREVERVLDGGVLGGEEAERAFRGRVEAAERRTLERLGGLVQELSSAVVIEEDCLNHLPVPELHQRLNDVDPVRAAALHPNDRRKVFRSLQVYLRTGKTHSGIIKEQRSEAGGSDLGGPLRFQNTCIFWIQANQTVLDTRLDKRVDEMIESGLIQEISDFHDEYNAKRLLNNEVADYTKGIFQSIGFKEFHNYLILDKEERKTAKGQRILQEGINALKMSTWRYSRSQIKWLKNRFFKSKDRQIPPIYNVDSSNVDEWNEKVLSPASEVVSHLLTDGVEGLSKCQIKPIPKETDHPHQDRHKNFYCEPCQRLFIGTLQWEAHLKSKKHAKFVAGKRKEAVP</sequence>
<dbReference type="GO" id="GO:0005524">
    <property type="term" value="F:ATP binding"/>
    <property type="evidence" value="ECO:0007669"/>
    <property type="project" value="UniProtKB-KW"/>
</dbReference>
<dbReference type="InterPro" id="IPR003604">
    <property type="entry name" value="Matrin/U1-like-C_Znf_C2H2"/>
</dbReference>
<keyword evidence="2" id="KW-0808">Transferase</keyword>
<dbReference type="InterPro" id="IPR013087">
    <property type="entry name" value="Znf_C2H2_type"/>
</dbReference>
<dbReference type="Gene3D" id="3.40.50.300">
    <property type="entry name" value="P-loop containing nucleotide triphosphate hydrolases"/>
    <property type="match status" value="1"/>
</dbReference>
<dbReference type="Pfam" id="PF12171">
    <property type="entry name" value="zf-C2H2_jaz"/>
    <property type="match status" value="1"/>
</dbReference>
<keyword evidence="6" id="KW-0862">Zinc</keyword>
<evidence type="ECO:0000256" key="1">
    <source>
        <dbReference type="ARBA" id="ARBA00005842"/>
    </source>
</evidence>
<dbReference type="EMBL" id="OU963866">
    <property type="protein sequence ID" value="CAH0390374.1"/>
    <property type="molecule type" value="Genomic_DNA"/>
</dbReference>
<dbReference type="InterPro" id="IPR022755">
    <property type="entry name" value="Znf_C2H2_jaz"/>
</dbReference>
<comment type="similarity">
    <text evidence="1">Belongs to the IPP transferase family.</text>
</comment>
<dbReference type="Pfam" id="PF01715">
    <property type="entry name" value="IPPT"/>
    <property type="match status" value="2"/>
</dbReference>
<dbReference type="GO" id="GO:0003676">
    <property type="term" value="F:nucleic acid binding"/>
    <property type="evidence" value="ECO:0007669"/>
    <property type="project" value="InterPro"/>
</dbReference>
<evidence type="ECO:0000256" key="7">
    <source>
        <dbReference type="ARBA" id="ARBA00022840"/>
    </source>
</evidence>
<dbReference type="PROSITE" id="PS00028">
    <property type="entry name" value="ZINC_FINGER_C2H2_1"/>
    <property type="match status" value="1"/>
</dbReference>
<dbReference type="GO" id="GO:0006400">
    <property type="term" value="P:tRNA modification"/>
    <property type="evidence" value="ECO:0007669"/>
    <property type="project" value="TreeGrafter"/>
</dbReference>
<dbReference type="InterPro" id="IPR039657">
    <property type="entry name" value="Dimethylallyltransferase"/>
</dbReference>
<evidence type="ECO:0000256" key="6">
    <source>
        <dbReference type="ARBA" id="ARBA00022833"/>
    </source>
</evidence>
<evidence type="ECO:0000256" key="4">
    <source>
        <dbReference type="ARBA" id="ARBA00022741"/>
    </source>
</evidence>
<proteinExistence type="inferred from homology"/>
<keyword evidence="5" id="KW-0863">Zinc-finger</keyword>
<dbReference type="InterPro" id="IPR018022">
    <property type="entry name" value="IPT"/>
</dbReference>
<dbReference type="SUPFAM" id="SSF57667">
    <property type="entry name" value="beta-beta-alpha zinc fingers"/>
    <property type="match status" value="1"/>
</dbReference>
<name>A0A9P0AFZ7_BEMTA</name>
<dbReference type="Gene3D" id="3.30.160.60">
    <property type="entry name" value="Classic Zinc Finger"/>
    <property type="match status" value="1"/>
</dbReference>
<dbReference type="HAMAP" id="MF_00185">
    <property type="entry name" value="IPP_trans"/>
    <property type="match status" value="1"/>
</dbReference>
<evidence type="ECO:0000313" key="10">
    <source>
        <dbReference type="EMBL" id="CAH0390374.1"/>
    </source>
</evidence>
<dbReference type="KEGG" id="btab:109037852"/>
<dbReference type="GO" id="GO:0008270">
    <property type="term" value="F:zinc ion binding"/>
    <property type="evidence" value="ECO:0007669"/>
    <property type="project" value="UniProtKB-KW"/>
</dbReference>
<dbReference type="InterPro" id="IPR027417">
    <property type="entry name" value="P-loop_NTPase"/>
</dbReference>
<dbReference type="InterPro" id="IPR036236">
    <property type="entry name" value="Znf_C2H2_sf"/>
</dbReference>
<dbReference type="SUPFAM" id="SSF52540">
    <property type="entry name" value="P-loop containing nucleoside triphosphate hydrolases"/>
    <property type="match status" value="1"/>
</dbReference>
<dbReference type="Proteomes" id="UP001152759">
    <property type="component" value="Chromosome 5"/>
</dbReference>
<dbReference type="GO" id="GO:0005739">
    <property type="term" value="C:mitochondrion"/>
    <property type="evidence" value="ECO:0007669"/>
    <property type="project" value="TreeGrafter"/>
</dbReference>
<dbReference type="Gene3D" id="1.10.20.140">
    <property type="match status" value="1"/>
</dbReference>
<keyword evidence="4" id="KW-0547">Nucleotide-binding</keyword>
<dbReference type="GO" id="GO:0052381">
    <property type="term" value="F:tRNA dimethylallyltransferase activity"/>
    <property type="evidence" value="ECO:0007669"/>
    <property type="project" value="InterPro"/>
</dbReference>
<keyword evidence="3" id="KW-0479">Metal-binding</keyword>
<dbReference type="PANTHER" id="PTHR11088">
    <property type="entry name" value="TRNA DIMETHYLALLYLTRANSFERASE"/>
    <property type="match status" value="1"/>
</dbReference>
<keyword evidence="11" id="KW-1185">Reference proteome</keyword>
<accession>A0A9P0AFZ7</accession>
<evidence type="ECO:0000256" key="2">
    <source>
        <dbReference type="ARBA" id="ARBA00022679"/>
    </source>
</evidence>
<dbReference type="AlphaFoldDB" id="A0A9P0AFZ7"/>
<reference evidence="10" key="1">
    <citation type="submission" date="2021-12" db="EMBL/GenBank/DDBJ databases">
        <authorList>
            <person name="King R."/>
        </authorList>
    </citation>
    <scope>NUCLEOTIDE SEQUENCE</scope>
</reference>